<dbReference type="KEGG" id="phm:PSMK_25020"/>
<evidence type="ECO:0008006" key="4">
    <source>
        <dbReference type="Google" id="ProtNLM"/>
    </source>
</evidence>
<feature type="chain" id="PRO_5003629299" description="PEP-CTERM protein-sorting domain-containing protein" evidence="1">
    <location>
        <begin position="19"/>
        <end position="247"/>
    </location>
</feature>
<accession>I0IHC3</accession>
<organism evidence="2 3">
    <name type="scientific">Phycisphaera mikurensis (strain NBRC 102666 / KCTC 22515 / FYK2301M01)</name>
    <dbReference type="NCBI Taxonomy" id="1142394"/>
    <lineage>
        <taxon>Bacteria</taxon>
        <taxon>Pseudomonadati</taxon>
        <taxon>Planctomycetota</taxon>
        <taxon>Phycisphaerae</taxon>
        <taxon>Phycisphaerales</taxon>
        <taxon>Phycisphaeraceae</taxon>
        <taxon>Phycisphaera</taxon>
    </lineage>
</organism>
<evidence type="ECO:0000313" key="2">
    <source>
        <dbReference type="EMBL" id="BAM04661.1"/>
    </source>
</evidence>
<gene>
    <name evidence="2" type="ordered locus">PSMK_25020</name>
</gene>
<dbReference type="PATRIC" id="fig|1142394.8.peg.2584"/>
<reference evidence="2 3" key="1">
    <citation type="submission" date="2012-02" db="EMBL/GenBank/DDBJ databases">
        <title>Complete genome sequence of Phycisphaera mikurensis NBRC 102666.</title>
        <authorList>
            <person name="Ankai A."/>
            <person name="Hosoyama A."/>
            <person name="Terui Y."/>
            <person name="Sekine M."/>
            <person name="Fukai R."/>
            <person name="Kato Y."/>
            <person name="Nakamura S."/>
            <person name="Yamada-Narita S."/>
            <person name="Kawakoshi A."/>
            <person name="Fukunaga Y."/>
            <person name="Yamazaki S."/>
            <person name="Fujita N."/>
        </authorList>
    </citation>
    <scope>NUCLEOTIDE SEQUENCE [LARGE SCALE GENOMIC DNA]</scope>
    <source>
        <strain evidence="3">NBRC 102666 / KCTC 22515 / FYK2301M01</strain>
    </source>
</reference>
<dbReference type="STRING" id="1142394.PSMK_25020"/>
<dbReference type="EMBL" id="AP012338">
    <property type="protein sequence ID" value="BAM04661.1"/>
    <property type="molecule type" value="Genomic_DNA"/>
</dbReference>
<feature type="signal peptide" evidence="1">
    <location>
        <begin position="1"/>
        <end position="18"/>
    </location>
</feature>
<protein>
    <recommendedName>
        <fullName evidence="4">PEP-CTERM protein-sorting domain-containing protein</fullName>
    </recommendedName>
</protein>
<name>I0IHC3_PHYMF</name>
<evidence type="ECO:0000256" key="1">
    <source>
        <dbReference type="SAM" id="SignalP"/>
    </source>
</evidence>
<keyword evidence="1" id="KW-0732">Signal</keyword>
<dbReference type="Proteomes" id="UP000007881">
    <property type="component" value="Chromosome"/>
</dbReference>
<proteinExistence type="predicted"/>
<evidence type="ECO:0000313" key="3">
    <source>
        <dbReference type="Proteomes" id="UP000007881"/>
    </source>
</evidence>
<dbReference type="OrthoDB" id="6381651at2"/>
<dbReference type="AlphaFoldDB" id="I0IHC3"/>
<dbReference type="RefSeq" id="WP_014437874.1">
    <property type="nucleotide sequence ID" value="NC_017080.1"/>
</dbReference>
<sequence>MPRPAPALLAALALPAVAGLPAAAATIDFDDIEAGSSLSDLGGGVTVTAFNASDDAPGSAVAYDFDGHPELAYGGQQAPFDGGGNVAAGTDLGNGIAIQGPDAFRILEFRRPAGHLRFDFAEPIGAFGFTVVDVEGPSEFTTDTGYFVAAFSGGEEVLRVDFADLVTPGSAHFDPSVAFGNNTANRIAAFSAELAGAASFDSAIVALGGSGVVDEVVTTEAAVVPTPAAAGAGLVVLAGLAARRRRA</sequence>
<dbReference type="eggNOG" id="ENOG5033JM3">
    <property type="taxonomic scope" value="Bacteria"/>
</dbReference>
<dbReference type="HOGENOM" id="CLU_1123721_0_0_0"/>
<keyword evidence="3" id="KW-1185">Reference proteome</keyword>